<accession>A0A2B7X8G4</accession>
<dbReference type="PROSITE" id="PS50206">
    <property type="entry name" value="RHODANESE_3"/>
    <property type="match status" value="1"/>
</dbReference>
<proteinExistence type="predicted"/>
<dbReference type="Gene3D" id="3.50.50.60">
    <property type="entry name" value="FAD/NAD(P)-binding domain"/>
    <property type="match status" value="1"/>
</dbReference>
<keyword evidence="1" id="KW-0285">Flavoprotein</keyword>
<dbReference type="GO" id="GO:0016491">
    <property type="term" value="F:oxidoreductase activity"/>
    <property type="evidence" value="ECO:0007669"/>
    <property type="project" value="UniProtKB-KW"/>
</dbReference>
<protein>
    <recommendedName>
        <fullName evidence="4">Rhodanese domain-containing protein</fullName>
    </recommendedName>
</protein>
<comment type="caution">
    <text evidence="5">The sequence shown here is derived from an EMBL/GenBank/DDBJ whole genome shotgun (WGS) entry which is preliminary data.</text>
</comment>
<keyword evidence="6" id="KW-1185">Reference proteome</keyword>
<evidence type="ECO:0000256" key="3">
    <source>
        <dbReference type="ARBA" id="ARBA00023002"/>
    </source>
</evidence>
<dbReference type="InterPro" id="IPR036188">
    <property type="entry name" value="FAD/NAD-bd_sf"/>
</dbReference>
<evidence type="ECO:0000256" key="2">
    <source>
        <dbReference type="ARBA" id="ARBA00022827"/>
    </source>
</evidence>
<dbReference type="SUPFAM" id="SSF51905">
    <property type="entry name" value="FAD/NAD(P)-binding domain"/>
    <property type="match status" value="1"/>
</dbReference>
<dbReference type="Proteomes" id="UP000224634">
    <property type="component" value="Unassembled WGS sequence"/>
</dbReference>
<dbReference type="InterPro" id="IPR051704">
    <property type="entry name" value="FAD_aromatic-hydroxylase"/>
</dbReference>
<dbReference type="PRINTS" id="PR00420">
    <property type="entry name" value="RNGMNOXGNASE"/>
</dbReference>
<evidence type="ECO:0000259" key="4">
    <source>
        <dbReference type="PROSITE" id="PS50206"/>
    </source>
</evidence>
<evidence type="ECO:0000313" key="5">
    <source>
        <dbReference type="EMBL" id="PGH05255.1"/>
    </source>
</evidence>
<feature type="domain" description="Rhodanese" evidence="4">
    <location>
        <begin position="6"/>
        <end position="46"/>
    </location>
</feature>
<evidence type="ECO:0000313" key="6">
    <source>
        <dbReference type="Proteomes" id="UP000224634"/>
    </source>
</evidence>
<dbReference type="Pfam" id="PF01494">
    <property type="entry name" value="FAD_binding_3"/>
    <property type="match status" value="1"/>
</dbReference>
<name>A0A2B7X8G4_POLH7</name>
<evidence type="ECO:0000256" key="1">
    <source>
        <dbReference type="ARBA" id="ARBA00022630"/>
    </source>
</evidence>
<keyword evidence="3" id="KW-0560">Oxidoreductase</keyword>
<dbReference type="STRING" id="1447883.A0A2B7X8G4"/>
<sequence length="427" mass="47031">MAALKVLICGGGISGPALAFWLSKIGYDVTIVERFSCLRACGQQIDLRGHGIQAMKRMGLEQAFRAKVVDETGIELVDSSGRRKAFFPANRTGKGLQSFTTEFEIMRGDLCRILYGATKDHVKYIFGVTVERFEQDESSVEVQFSNGLKDRFDLLVGADGQGSRIRKMILNPDSPDPFYRLHMYMAYFTIPQEDGEYIATSYFAPNNRFIVTRKHDSHRAQAYLGYSGESDRLNKVMKGEVREQKKVWAELFQDAGWKAQSLVGAMQDDSLSNDFFTHQAGQVRLDSWSRGRVVLVGDAAYCPSPLTGMGTTTALVGAYVLAGEIAKHLNGSNGVDSGNGGDVGAGLISALEAYNSQFRPFVSQVQKLNTGGVWLPSSCWGISVFNFIAGLASSLHLDVLSKWVLREDVRGWDLPDYAELAEHGVAE</sequence>
<dbReference type="OrthoDB" id="1047367at2759"/>
<gene>
    <name evidence="5" type="ORF">AJ80_08363</name>
</gene>
<dbReference type="PANTHER" id="PTHR46865">
    <property type="entry name" value="OXIDOREDUCTASE-RELATED"/>
    <property type="match status" value="1"/>
</dbReference>
<dbReference type="PANTHER" id="PTHR46865:SF7">
    <property type="entry name" value="MONOOXYGENASE, PUTATIVE (AFU_ORTHOLOGUE AFUA_8G07040)-RELATED"/>
    <property type="match status" value="1"/>
</dbReference>
<keyword evidence="2" id="KW-0274">FAD</keyword>
<dbReference type="GO" id="GO:0071949">
    <property type="term" value="F:FAD binding"/>
    <property type="evidence" value="ECO:0007669"/>
    <property type="project" value="InterPro"/>
</dbReference>
<dbReference type="InterPro" id="IPR001763">
    <property type="entry name" value="Rhodanese-like_dom"/>
</dbReference>
<organism evidence="5 6">
    <name type="scientific">Polytolypa hystricis (strain UAMH7299)</name>
    <dbReference type="NCBI Taxonomy" id="1447883"/>
    <lineage>
        <taxon>Eukaryota</taxon>
        <taxon>Fungi</taxon>
        <taxon>Dikarya</taxon>
        <taxon>Ascomycota</taxon>
        <taxon>Pezizomycotina</taxon>
        <taxon>Eurotiomycetes</taxon>
        <taxon>Eurotiomycetidae</taxon>
        <taxon>Onygenales</taxon>
        <taxon>Onygenales incertae sedis</taxon>
        <taxon>Polytolypa</taxon>
    </lineage>
</organism>
<dbReference type="AlphaFoldDB" id="A0A2B7X8G4"/>
<dbReference type="EMBL" id="PDNA01000189">
    <property type="protein sequence ID" value="PGH05255.1"/>
    <property type="molecule type" value="Genomic_DNA"/>
</dbReference>
<reference evidence="5 6" key="1">
    <citation type="submission" date="2017-10" db="EMBL/GenBank/DDBJ databases">
        <title>Comparative genomics in systemic dimorphic fungi from Ajellomycetaceae.</title>
        <authorList>
            <person name="Munoz J.F."/>
            <person name="Mcewen J.G."/>
            <person name="Clay O.K."/>
            <person name="Cuomo C.A."/>
        </authorList>
    </citation>
    <scope>NUCLEOTIDE SEQUENCE [LARGE SCALE GENOMIC DNA]</scope>
    <source>
        <strain evidence="5 6">UAMH7299</strain>
    </source>
</reference>
<dbReference type="InterPro" id="IPR002938">
    <property type="entry name" value="FAD-bd"/>
</dbReference>